<gene>
    <name evidence="3" type="ORF">SAMN05446037_101386</name>
</gene>
<feature type="domain" description="Teneurin-like YD-shell" evidence="2">
    <location>
        <begin position="274"/>
        <end position="349"/>
    </location>
</feature>
<dbReference type="InterPro" id="IPR056823">
    <property type="entry name" value="TEN-like_YD-shell"/>
</dbReference>
<accession>A0A239FLL8</accession>
<evidence type="ECO:0000256" key="1">
    <source>
        <dbReference type="ARBA" id="ARBA00022737"/>
    </source>
</evidence>
<dbReference type="InterPro" id="IPR022385">
    <property type="entry name" value="Rhs_assc_core"/>
</dbReference>
<evidence type="ECO:0000313" key="3">
    <source>
        <dbReference type="EMBL" id="SNS57826.1"/>
    </source>
</evidence>
<evidence type="ECO:0000313" key="4">
    <source>
        <dbReference type="Proteomes" id="UP000198304"/>
    </source>
</evidence>
<dbReference type="AlphaFoldDB" id="A0A239FLL8"/>
<feature type="domain" description="Teneurin-like YD-shell" evidence="2">
    <location>
        <begin position="7"/>
        <end position="184"/>
    </location>
</feature>
<dbReference type="NCBIfam" id="TIGR03696">
    <property type="entry name" value="Rhs_assc_core"/>
    <property type="match status" value="1"/>
</dbReference>
<keyword evidence="1" id="KW-0677">Repeat</keyword>
<evidence type="ECO:0000259" key="2">
    <source>
        <dbReference type="Pfam" id="PF25023"/>
    </source>
</evidence>
<dbReference type="PANTHER" id="PTHR32305">
    <property type="match status" value="1"/>
</dbReference>
<dbReference type="Pfam" id="PF05593">
    <property type="entry name" value="RHS_repeat"/>
    <property type="match status" value="1"/>
</dbReference>
<dbReference type="PANTHER" id="PTHR32305:SF15">
    <property type="entry name" value="PROTEIN RHSA-RELATED"/>
    <property type="match status" value="1"/>
</dbReference>
<proteinExistence type="predicted"/>
<reference evidence="4" key="1">
    <citation type="submission" date="2017-06" db="EMBL/GenBank/DDBJ databases">
        <authorList>
            <person name="Varghese N."/>
            <person name="Submissions S."/>
        </authorList>
    </citation>
    <scope>NUCLEOTIDE SEQUENCE [LARGE SCALE GENOMIC DNA]</scope>
    <source>
        <strain evidence="4">SCA</strain>
    </source>
</reference>
<organism evidence="3 4">
    <name type="scientific">Anaerovirgula multivorans</name>
    <dbReference type="NCBI Taxonomy" id="312168"/>
    <lineage>
        <taxon>Bacteria</taxon>
        <taxon>Bacillati</taxon>
        <taxon>Bacillota</taxon>
        <taxon>Clostridia</taxon>
        <taxon>Peptostreptococcales</taxon>
        <taxon>Natronincolaceae</taxon>
        <taxon>Anaerovirgula</taxon>
    </lineage>
</organism>
<dbReference type="Pfam" id="PF25023">
    <property type="entry name" value="TEN_YD-shell"/>
    <property type="match status" value="3"/>
</dbReference>
<feature type="domain" description="Teneurin-like YD-shell" evidence="2">
    <location>
        <begin position="405"/>
        <end position="657"/>
    </location>
</feature>
<dbReference type="NCBIfam" id="TIGR01643">
    <property type="entry name" value="YD_repeat_2x"/>
    <property type="match status" value="13"/>
</dbReference>
<dbReference type="InterPro" id="IPR006530">
    <property type="entry name" value="YD"/>
</dbReference>
<protein>
    <submittedName>
        <fullName evidence="3">RHS repeat-associated core domain-containing protein</fullName>
    </submittedName>
</protein>
<dbReference type="InterPro" id="IPR031325">
    <property type="entry name" value="RHS_repeat"/>
</dbReference>
<dbReference type="EMBL" id="FZOJ01000013">
    <property type="protein sequence ID" value="SNS57826.1"/>
    <property type="molecule type" value="Genomic_DNA"/>
</dbReference>
<dbReference type="Gene3D" id="2.180.10.10">
    <property type="entry name" value="RHS repeat-associated core"/>
    <property type="match status" value="3"/>
</dbReference>
<sequence>MNPAGDVLTYNYDAGGRLTSISDVAGTVSMTYDNGDKINSITNPLSNTIQYTYDLRGNKLTEKDSKGNITAYTYNDNDLLISIKNSLNHTVYYEYDGENRLKKITDAKGKETTFTYDEKGQMTGITDPIGNTFTTEYDEIGNVKKQKDASGNIVSELYYDAVYNLIAKKDALGSLQTFEYDQVNNLIKAIDPLNRITEFHYDALGTMTSAVDALNGISAQQFDEDGNRITLTDPNQNTLTLNYNQAGQLISAVSETGDMIQYEYNERNLLEKTTNGRGQEANYTYNAAEQLTSLTDNIGIVNYTYDANGNLLTITDDFGTIMCEYDALDRLIKYTDVYGNIIRYAYDANNNLTSLTYPDNRIVSYSYDDANRLIEVIDWNQRKTTYSYNENNQLLTTTRPDGSVETRTYNTEGRLTALLDIEEDGTVINHYIFDYDAVGNITEEVSSQEQELPLPGKLIQMTYNEANRLAAYNGETVLYDKDNNMIWGPLDNEMTVFHYDSRNRLTEAGATTYAYDANNNRIAITEDNVTKQYVVNPNTILSQVLMERDQEGNVTVAYVYGLGLISKENANGEINIYHYDLRGSTVALTDMAGNLTDRYVYDSFGEVVYKDGITENPFLYNGRDGVITDNNGLYYMRARYYNPEIRRFMNEDIILGFVNDSQSLNRFAYVQGNPINYIDPEGLFVVTISGGGSGSYVVTGGANIGVGFDDKGKILIYNYIGGGVKTNIDLGLGANVGIYPWMESVDDLKGWSLNAGASWDWIINVGGDFNIMDAKSGTSISGGNINAGALPGSVKLELGKTTKLQEINVFNLMNGSETELEDGLIKINRYDNRIELHAGNNKIIYYKNGKMQMYSGKIQVFSNK</sequence>
<name>A0A239FLL8_9FIRM</name>
<dbReference type="Proteomes" id="UP000198304">
    <property type="component" value="Unassembled WGS sequence"/>
</dbReference>
<dbReference type="InterPro" id="IPR050708">
    <property type="entry name" value="T6SS_VgrG/RHS"/>
</dbReference>
<keyword evidence="4" id="KW-1185">Reference proteome</keyword>